<feature type="compositionally biased region" description="Basic and acidic residues" evidence="1">
    <location>
        <begin position="55"/>
        <end position="79"/>
    </location>
</feature>
<evidence type="ECO:0000313" key="3">
    <source>
        <dbReference type="Proteomes" id="UP001054857"/>
    </source>
</evidence>
<sequence length="378" mass="40039">MEATASSLPSPRDDRVENGWTLIERPATAPDVTEEPTESRPRPASPTPEATPETPAEREEIPDGLKSPESERLADDLLREPFQAGLPVPLQLQLPVAPAIAAVEEPSTPTGASGPHLGGSCGDLDCMHLLTRDDPVTCPGEDAAAAAPSCSSFTGSAWTFERQRERMRAASRLSGEGALEGFQDPQARPQGEMDGGDADAHSGTDSAAEAEGNASDSSSALRGSVLSASLGWDVLLSGMWSDMVREWEDVRALLATSAAALWERMQEGRLAVEEWVASVRASAHQAAKSVGRSGCPLWALVGVSGLAAMTLAALASQMVTNRRLALQLRQRDRDLARLVVKILNLQDALQSAARAAAVPLMRHPSLERFATTTLIGMV</sequence>
<accession>A0AAD3HQ43</accession>
<feature type="region of interest" description="Disordered" evidence="1">
    <location>
        <begin position="1"/>
        <end position="80"/>
    </location>
</feature>
<reference evidence="2 3" key="1">
    <citation type="journal article" date="2021" name="Sci. Rep.">
        <title>Genome sequencing of the multicellular alga Astrephomene provides insights into convergent evolution of germ-soma differentiation.</title>
        <authorList>
            <person name="Yamashita S."/>
            <person name="Yamamoto K."/>
            <person name="Matsuzaki R."/>
            <person name="Suzuki S."/>
            <person name="Yamaguchi H."/>
            <person name="Hirooka S."/>
            <person name="Minakuchi Y."/>
            <person name="Miyagishima S."/>
            <person name="Kawachi M."/>
            <person name="Toyoda A."/>
            <person name="Nozaki H."/>
        </authorList>
    </citation>
    <scope>NUCLEOTIDE SEQUENCE [LARGE SCALE GENOMIC DNA]</scope>
    <source>
        <strain evidence="2 3">NIES-4017</strain>
    </source>
</reference>
<feature type="region of interest" description="Disordered" evidence="1">
    <location>
        <begin position="166"/>
        <end position="218"/>
    </location>
</feature>
<evidence type="ECO:0000313" key="2">
    <source>
        <dbReference type="EMBL" id="GFR49699.1"/>
    </source>
</evidence>
<comment type="caution">
    <text evidence="2">The sequence shown here is derived from an EMBL/GenBank/DDBJ whole genome shotgun (WGS) entry which is preliminary data.</text>
</comment>
<dbReference type="EMBL" id="BMAR01000032">
    <property type="protein sequence ID" value="GFR49699.1"/>
    <property type="molecule type" value="Genomic_DNA"/>
</dbReference>
<organism evidence="2 3">
    <name type="scientific">Astrephomene gubernaculifera</name>
    <dbReference type="NCBI Taxonomy" id="47775"/>
    <lineage>
        <taxon>Eukaryota</taxon>
        <taxon>Viridiplantae</taxon>
        <taxon>Chlorophyta</taxon>
        <taxon>core chlorophytes</taxon>
        <taxon>Chlorophyceae</taxon>
        <taxon>CS clade</taxon>
        <taxon>Chlamydomonadales</taxon>
        <taxon>Astrephomenaceae</taxon>
        <taxon>Astrephomene</taxon>
    </lineage>
</organism>
<name>A0AAD3HQ43_9CHLO</name>
<proteinExistence type="predicted"/>
<gene>
    <name evidence="2" type="ORF">Agub_g11849</name>
</gene>
<protein>
    <submittedName>
        <fullName evidence="2">Uncharacterized protein</fullName>
    </submittedName>
</protein>
<evidence type="ECO:0000256" key="1">
    <source>
        <dbReference type="SAM" id="MobiDB-lite"/>
    </source>
</evidence>
<dbReference type="Proteomes" id="UP001054857">
    <property type="component" value="Unassembled WGS sequence"/>
</dbReference>
<keyword evidence="3" id="KW-1185">Reference proteome</keyword>
<dbReference type="AlphaFoldDB" id="A0AAD3HQ43"/>